<dbReference type="FunFam" id="1.20.1250.20:FF:000011">
    <property type="entry name" value="MFS multidrug transporter, putative"/>
    <property type="match status" value="1"/>
</dbReference>
<feature type="transmembrane region" description="Helical" evidence="6">
    <location>
        <begin position="273"/>
        <end position="296"/>
    </location>
</feature>
<feature type="transmembrane region" description="Helical" evidence="6">
    <location>
        <begin position="83"/>
        <end position="104"/>
    </location>
</feature>
<evidence type="ECO:0000256" key="5">
    <source>
        <dbReference type="ARBA" id="ARBA00023136"/>
    </source>
</evidence>
<feature type="transmembrane region" description="Helical" evidence="6">
    <location>
        <begin position="202"/>
        <end position="223"/>
    </location>
</feature>
<evidence type="ECO:0000313" key="8">
    <source>
        <dbReference type="EMBL" id="KAF2008410.1"/>
    </source>
</evidence>
<dbReference type="RefSeq" id="XP_033376749.1">
    <property type="nucleotide sequence ID" value="XM_033524104.1"/>
</dbReference>
<keyword evidence="5 6" id="KW-0472">Membrane</keyword>
<dbReference type="Gene3D" id="1.20.1250.20">
    <property type="entry name" value="MFS general substrate transporter like domains"/>
    <property type="match status" value="1"/>
</dbReference>
<feature type="transmembrane region" description="Helical" evidence="6">
    <location>
        <begin position="450"/>
        <end position="471"/>
    </location>
</feature>
<feature type="transmembrane region" description="Helical" evidence="6">
    <location>
        <begin position="174"/>
        <end position="196"/>
    </location>
</feature>
<feature type="transmembrane region" description="Helical" evidence="6">
    <location>
        <begin position="423"/>
        <end position="444"/>
    </location>
</feature>
<dbReference type="GO" id="GO:0016020">
    <property type="term" value="C:membrane"/>
    <property type="evidence" value="ECO:0007669"/>
    <property type="project" value="UniProtKB-SubCell"/>
</dbReference>
<dbReference type="SUPFAM" id="SSF103473">
    <property type="entry name" value="MFS general substrate transporter"/>
    <property type="match status" value="1"/>
</dbReference>
<feature type="domain" description="Major facilitator superfamily (MFS) profile" evidence="7">
    <location>
        <begin position="49"/>
        <end position="475"/>
    </location>
</feature>
<dbReference type="PROSITE" id="PS50850">
    <property type="entry name" value="MFS"/>
    <property type="match status" value="1"/>
</dbReference>
<comment type="subcellular location">
    <subcellularLocation>
        <location evidence="1">Membrane</location>
        <topology evidence="1">Multi-pass membrane protein</topology>
    </subcellularLocation>
</comment>
<evidence type="ECO:0000256" key="3">
    <source>
        <dbReference type="ARBA" id="ARBA00022692"/>
    </source>
</evidence>
<feature type="transmembrane region" description="Helical" evidence="6">
    <location>
        <begin position="358"/>
        <end position="377"/>
    </location>
</feature>
<organism evidence="8 9">
    <name type="scientific">Aaosphaeria arxii CBS 175.79</name>
    <dbReference type="NCBI Taxonomy" id="1450172"/>
    <lineage>
        <taxon>Eukaryota</taxon>
        <taxon>Fungi</taxon>
        <taxon>Dikarya</taxon>
        <taxon>Ascomycota</taxon>
        <taxon>Pezizomycotina</taxon>
        <taxon>Dothideomycetes</taxon>
        <taxon>Pleosporomycetidae</taxon>
        <taxon>Pleosporales</taxon>
        <taxon>Pleosporales incertae sedis</taxon>
        <taxon>Aaosphaeria</taxon>
    </lineage>
</organism>
<dbReference type="AlphaFoldDB" id="A0A6A5X684"/>
<evidence type="ECO:0000256" key="2">
    <source>
        <dbReference type="ARBA" id="ARBA00008335"/>
    </source>
</evidence>
<proteinExistence type="inferred from homology"/>
<dbReference type="PANTHER" id="PTHR23502">
    <property type="entry name" value="MAJOR FACILITATOR SUPERFAMILY"/>
    <property type="match status" value="1"/>
</dbReference>
<name>A0A6A5X684_9PLEO</name>
<dbReference type="GO" id="GO:0022857">
    <property type="term" value="F:transmembrane transporter activity"/>
    <property type="evidence" value="ECO:0007669"/>
    <property type="project" value="InterPro"/>
</dbReference>
<dbReference type="InterPro" id="IPR011701">
    <property type="entry name" value="MFS"/>
</dbReference>
<feature type="transmembrane region" description="Helical" evidence="6">
    <location>
        <begin position="316"/>
        <end position="337"/>
    </location>
</feature>
<dbReference type="InterPro" id="IPR036259">
    <property type="entry name" value="MFS_trans_sf"/>
</dbReference>
<keyword evidence="9" id="KW-1185">Reference proteome</keyword>
<evidence type="ECO:0000256" key="6">
    <source>
        <dbReference type="SAM" id="Phobius"/>
    </source>
</evidence>
<feature type="transmembrane region" description="Helical" evidence="6">
    <location>
        <begin position="141"/>
        <end position="162"/>
    </location>
</feature>
<accession>A0A6A5X684</accession>
<sequence>MNHRSDLETDGEPDFDNVNRSESECLVGWDDDNDPLKPSNWSNARKVKNIAPLVYCSFLTPLGSTMFAPAIEQVTKSFDSTNSLLSSFSVSVWILGYFVGPLFLAPLSEMHGRFPVYMVCNALFVVFNVATAVAPSLPALIVFRFLAGMFGGCPLVVGAGTLGDLIKPLNRGKVIALWSISVILGPIIGPIAGGYMGETVGWRWICWTLSIAAGFGAVVAFIFQEETYPLILLQRKAARLRKETGDSSLRAAAKPERNAAQIFARSIIRPLRLLFLSPIVSLLSLYQGVMYGYLYLLFTTFPTVFRNRYGFSAGSIGLVYIGLGVGSGISVPIVGFVMDHTAKSVIRKGRELNPEHRLIPLLPVCFCMPIGLFWYGWAAEAKTHWVVPILGTVFVGMGINTLIMCAMTYLIDAHPLYEASAAAAGAATRSLIGAVLPLAGTSMYEALGLGWGNSLLGFLALIMCPLPWFFYKYGGRIRTNPQFQLKL</sequence>
<dbReference type="Proteomes" id="UP000799778">
    <property type="component" value="Unassembled WGS sequence"/>
</dbReference>
<gene>
    <name evidence="8" type="ORF">BU24DRAFT_360536</name>
</gene>
<reference evidence="8" key="1">
    <citation type="journal article" date="2020" name="Stud. Mycol.">
        <title>101 Dothideomycetes genomes: a test case for predicting lifestyles and emergence of pathogens.</title>
        <authorList>
            <person name="Haridas S."/>
            <person name="Albert R."/>
            <person name="Binder M."/>
            <person name="Bloem J."/>
            <person name="Labutti K."/>
            <person name="Salamov A."/>
            <person name="Andreopoulos B."/>
            <person name="Baker S."/>
            <person name="Barry K."/>
            <person name="Bills G."/>
            <person name="Bluhm B."/>
            <person name="Cannon C."/>
            <person name="Castanera R."/>
            <person name="Culley D."/>
            <person name="Daum C."/>
            <person name="Ezra D."/>
            <person name="Gonzalez J."/>
            <person name="Henrissat B."/>
            <person name="Kuo A."/>
            <person name="Liang C."/>
            <person name="Lipzen A."/>
            <person name="Lutzoni F."/>
            <person name="Magnuson J."/>
            <person name="Mondo S."/>
            <person name="Nolan M."/>
            <person name="Ohm R."/>
            <person name="Pangilinan J."/>
            <person name="Park H.-J."/>
            <person name="Ramirez L."/>
            <person name="Alfaro M."/>
            <person name="Sun H."/>
            <person name="Tritt A."/>
            <person name="Yoshinaga Y."/>
            <person name="Zwiers L.-H."/>
            <person name="Turgeon B."/>
            <person name="Goodwin S."/>
            <person name="Spatafora J."/>
            <person name="Crous P."/>
            <person name="Grigoriev I."/>
        </authorList>
    </citation>
    <scope>NUCLEOTIDE SEQUENCE</scope>
    <source>
        <strain evidence="8">CBS 175.79</strain>
    </source>
</reference>
<dbReference type="Pfam" id="PF07690">
    <property type="entry name" value="MFS_1"/>
    <property type="match status" value="1"/>
</dbReference>
<dbReference type="GeneID" id="54281501"/>
<keyword evidence="4 6" id="KW-1133">Transmembrane helix</keyword>
<feature type="transmembrane region" description="Helical" evidence="6">
    <location>
        <begin position="116"/>
        <end position="135"/>
    </location>
</feature>
<evidence type="ECO:0000256" key="1">
    <source>
        <dbReference type="ARBA" id="ARBA00004141"/>
    </source>
</evidence>
<comment type="similarity">
    <text evidence="2">Belongs to the major facilitator superfamily.</text>
</comment>
<keyword evidence="3 6" id="KW-0812">Transmembrane</keyword>
<feature type="transmembrane region" description="Helical" evidence="6">
    <location>
        <begin position="50"/>
        <end position="71"/>
    </location>
</feature>
<dbReference type="InterPro" id="IPR020846">
    <property type="entry name" value="MFS_dom"/>
</dbReference>
<protein>
    <submittedName>
        <fullName evidence="8">Benomyl/methotrexate resistance protein</fullName>
    </submittedName>
</protein>
<dbReference type="CDD" id="cd17323">
    <property type="entry name" value="MFS_Tpo1_MDR_like"/>
    <property type="match status" value="1"/>
</dbReference>
<evidence type="ECO:0000313" key="9">
    <source>
        <dbReference type="Proteomes" id="UP000799778"/>
    </source>
</evidence>
<evidence type="ECO:0000259" key="7">
    <source>
        <dbReference type="PROSITE" id="PS50850"/>
    </source>
</evidence>
<feature type="transmembrane region" description="Helical" evidence="6">
    <location>
        <begin position="389"/>
        <end position="411"/>
    </location>
</feature>
<evidence type="ECO:0000256" key="4">
    <source>
        <dbReference type="ARBA" id="ARBA00022989"/>
    </source>
</evidence>
<dbReference type="OrthoDB" id="5296287at2759"/>
<dbReference type="PANTHER" id="PTHR23502:SF68">
    <property type="entry name" value="MULTIDRUG TRANSPORTER, PUTATIVE (AFU_ORTHOLOGUE AFUA_3G01120)-RELATED"/>
    <property type="match status" value="1"/>
</dbReference>
<dbReference type="EMBL" id="ML978084">
    <property type="protein sequence ID" value="KAF2008410.1"/>
    <property type="molecule type" value="Genomic_DNA"/>
</dbReference>